<sequence>MKRRVGAQVAKWLRGGLLAWLAIFGAGLAEAAQVQINVVYRDGKLLFDSPPAPYCSLWPELCTNGQTVALPINYYKTLDYRGGQRDQVYYQLPPKQTGTLTGMTGDAYPFDFQFLNLGVSVETSRIEDNPAHLPFYGSCSVLRRGPPNVTWAKVVLQIDSNSGGPCYASTPPRSYTYRGTVRDIGASYHLGLPPLQQLKPGRYSGKVSYRVGDRGDIDFGNRVTIADSQLDVWVELTVSRDIQVDFPPGTDRAILEPPGGWNNYPGGKPPKLLARDIPFRISIDGPVGVYLSCQYTLTADSCGLRNQNDHEVPVTVQMTLNGTTSERRGAVRVPLPTVESDKRLFVPSQPLRNQPGTLHFKVDGEDVSRMLEHPGSTYKGFVNVIFDAAI</sequence>
<dbReference type="Proteomes" id="UP000193675">
    <property type="component" value="Unassembled WGS sequence"/>
</dbReference>
<name>A0A1X1A2Y2_PSEPU</name>
<dbReference type="OrthoDB" id="6764591at2"/>
<gene>
    <name evidence="1" type="ORF">B7H17_05295</name>
</gene>
<proteinExistence type="predicted"/>
<evidence type="ECO:0000313" key="1">
    <source>
        <dbReference type="EMBL" id="ORL66170.1"/>
    </source>
</evidence>
<dbReference type="EMBL" id="NBWC01000007">
    <property type="protein sequence ID" value="ORL66170.1"/>
    <property type="molecule type" value="Genomic_DNA"/>
</dbReference>
<reference evidence="1 2" key="1">
    <citation type="submission" date="2017-04" db="EMBL/GenBank/DDBJ databases">
        <title>Presence of VIM-2 positive Pseudomonas species in chickens and their surrounding environment.</title>
        <authorList>
            <person name="Zhang R."/>
        </authorList>
    </citation>
    <scope>NUCLEOTIDE SEQUENCE [LARGE SCALE GENOMIC DNA]</scope>
    <source>
        <strain evidence="1 2">DZ-C18</strain>
    </source>
</reference>
<comment type="caution">
    <text evidence="1">The sequence shown here is derived from an EMBL/GenBank/DDBJ whole genome shotgun (WGS) entry which is preliminary data.</text>
</comment>
<dbReference type="RefSeq" id="WP_084854885.1">
    <property type="nucleotide sequence ID" value="NZ_JAOTEI010000023.1"/>
</dbReference>
<evidence type="ECO:0000313" key="2">
    <source>
        <dbReference type="Proteomes" id="UP000193675"/>
    </source>
</evidence>
<accession>A0A1X1A2Y2</accession>
<dbReference type="AlphaFoldDB" id="A0A1X1A2Y2"/>
<organism evidence="1 2">
    <name type="scientific">Pseudomonas putida</name>
    <name type="common">Arthrobacter siderocapsulatus</name>
    <dbReference type="NCBI Taxonomy" id="303"/>
    <lineage>
        <taxon>Bacteria</taxon>
        <taxon>Pseudomonadati</taxon>
        <taxon>Pseudomonadota</taxon>
        <taxon>Gammaproteobacteria</taxon>
        <taxon>Pseudomonadales</taxon>
        <taxon>Pseudomonadaceae</taxon>
        <taxon>Pseudomonas</taxon>
    </lineage>
</organism>
<evidence type="ECO:0008006" key="3">
    <source>
        <dbReference type="Google" id="ProtNLM"/>
    </source>
</evidence>
<protein>
    <recommendedName>
        <fullName evidence="3">Fimbrial protein</fullName>
    </recommendedName>
</protein>